<keyword evidence="1" id="KW-0732">Signal</keyword>
<reference evidence="2" key="1">
    <citation type="journal article" date="2023" name="Mol. Phylogenet. Evol.">
        <title>Genome-scale phylogeny and comparative genomics of the fungal order Sordariales.</title>
        <authorList>
            <person name="Hensen N."/>
            <person name="Bonometti L."/>
            <person name="Westerberg I."/>
            <person name="Brannstrom I.O."/>
            <person name="Guillou S."/>
            <person name="Cros-Aarteil S."/>
            <person name="Calhoun S."/>
            <person name="Haridas S."/>
            <person name="Kuo A."/>
            <person name="Mondo S."/>
            <person name="Pangilinan J."/>
            <person name="Riley R."/>
            <person name="LaButti K."/>
            <person name="Andreopoulos B."/>
            <person name="Lipzen A."/>
            <person name="Chen C."/>
            <person name="Yan M."/>
            <person name="Daum C."/>
            <person name="Ng V."/>
            <person name="Clum A."/>
            <person name="Steindorff A."/>
            <person name="Ohm R.A."/>
            <person name="Martin F."/>
            <person name="Silar P."/>
            <person name="Natvig D.O."/>
            <person name="Lalanne C."/>
            <person name="Gautier V."/>
            <person name="Ament-Velasquez S.L."/>
            <person name="Kruys A."/>
            <person name="Hutchinson M.I."/>
            <person name="Powell A.J."/>
            <person name="Barry K."/>
            <person name="Miller A.N."/>
            <person name="Grigoriev I.V."/>
            <person name="Debuchy R."/>
            <person name="Gladieux P."/>
            <person name="Hiltunen Thoren M."/>
            <person name="Johannesson H."/>
        </authorList>
    </citation>
    <scope>NUCLEOTIDE SEQUENCE</scope>
    <source>
        <strain evidence="2">CBS 314.62</strain>
    </source>
</reference>
<protein>
    <submittedName>
        <fullName evidence="2">Uncharacterized protein</fullName>
    </submittedName>
</protein>
<accession>A0AAE1C7D2</accession>
<dbReference type="Proteomes" id="UP001270362">
    <property type="component" value="Unassembled WGS sequence"/>
</dbReference>
<reference evidence="2" key="2">
    <citation type="submission" date="2023-06" db="EMBL/GenBank/DDBJ databases">
        <authorList>
            <consortium name="Lawrence Berkeley National Laboratory"/>
            <person name="Haridas S."/>
            <person name="Hensen N."/>
            <person name="Bonometti L."/>
            <person name="Westerberg I."/>
            <person name="Brannstrom I.O."/>
            <person name="Guillou S."/>
            <person name="Cros-Aarteil S."/>
            <person name="Calhoun S."/>
            <person name="Kuo A."/>
            <person name="Mondo S."/>
            <person name="Pangilinan J."/>
            <person name="Riley R."/>
            <person name="Labutti K."/>
            <person name="Andreopoulos B."/>
            <person name="Lipzen A."/>
            <person name="Chen C."/>
            <person name="Yanf M."/>
            <person name="Daum C."/>
            <person name="Ng V."/>
            <person name="Clum A."/>
            <person name="Steindorff A."/>
            <person name="Ohm R."/>
            <person name="Martin F."/>
            <person name="Silar P."/>
            <person name="Natvig D."/>
            <person name="Lalanne C."/>
            <person name="Gautier V."/>
            <person name="Ament-Velasquez S.L."/>
            <person name="Kruys A."/>
            <person name="Hutchinson M.I."/>
            <person name="Powell A.J."/>
            <person name="Barry K."/>
            <person name="Miller A.N."/>
            <person name="Grigoriev I.V."/>
            <person name="Debuchy R."/>
            <person name="Gladieux P."/>
            <person name="Thoren M.H."/>
            <person name="Johannesson H."/>
        </authorList>
    </citation>
    <scope>NUCLEOTIDE SEQUENCE</scope>
    <source>
        <strain evidence="2">CBS 314.62</strain>
    </source>
</reference>
<keyword evidence="3" id="KW-1185">Reference proteome</keyword>
<evidence type="ECO:0000313" key="2">
    <source>
        <dbReference type="EMBL" id="KAK3681327.1"/>
    </source>
</evidence>
<name>A0AAE1C7D2_9PEZI</name>
<dbReference type="AlphaFoldDB" id="A0AAE1C7D2"/>
<proteinExistence type="predicted"/>
<evidence type="ECO:0000313" key="3">
    <source>
        <dbReference type="Proteomes" id="UP001270362"/>
    </source>
</evidence>
<sequence>MRNATMCDCSRRGARSLATVLIWGCVSEVHACPAALDAPLRGKRVCVCMCACVVRARACGYQQHSCWFRPCCKAVVEVAKAEIADHDFLGEVDVSLPLRTRPTRQAPLLSSCGVEFRVASTFFDEHDEATRASTFQRPYGIPYESTLRIVCGTCKLSQETCPTCQCIRRACTVPACVEGDPIFHVHTGYQCERREEGCVLCPAGGVLVWAWNGPGPGLGLGLGGLDKTTTSTAAAAIE</sequence>
<evidence type="ECO:0000256" key="1">
    <source>
        <dbReference type="SAM" id="SignalP"/>
    </source>
</evidence>
<feature type="signal peptide" evidence="1">
    <location>
        <begin position="1"/>
        <end position="31"/>
    </location>
</feature>
<gene>
    <name evidence="2" type="ORF">B0T22DRAFT_304283</name>
</gene>
<organism evidence="2 3">
    <name type="scientific">Podospora appendiculata</name>
    <dbReference type="NCBI Taxonomy" id="314037"/>
    <lineage>
        <taxon>Eukaryota</taxon>
        <taxon>Fungi</taxon>
        <taxon>Dikarya</taxon>
        <taxon>Ascomycota</taxon>
        <taxon>Pezizomycotina</taxon>
        <taxon>Sordariomycetes</taxon>
        <taxon>Sordariomycetidae</taxon>
        <taxon>Sordariales</taxon>
        <taxon>Podosporaceae</taxon>
        <taxon>Podospora</taxon>
    </lineage>
</organism>
<feature type="chain" id="PRO_5042047497" evidence="1">
    <location>
        <begin position="32"/>
        <end position="238"/>
    </location>
</feature>
<comment type="caution">
    <text evidence="2">The sequence shown here is derived from an EMBL/GenBank/DDBJ whole genome shotgun (WGS) entry which is preliminary data.</text>
</comment>
<dbReference type="EMBL" id="JAULSO010000007">
    <property type="protein sequence ID" value="KAK3681327.1"/>
    <property type="molecule type" value="Genomic_DNA"/>
</dbReference>